<dbReference type="Proteomes" id="UP000465785">
    <property type="component" value="Chromosome"/>
</dbReference>
<dbReference type="InterPro" id="IPR039248">
    <property type="entry name" value="Ptase_RsbX"/>
</dbReference>
<organism evidence="2 3">
    <name type="scientific">Mycobacterium gallinarum</name>
    <dbReference type="NCBI Taxonomy" id="39689"/>
    <lineage>
        <taxon>Bacteria</taxon>
        <taxon>Bacillati</taxon>
        <taxon>Actinomycetota</taxon>
        <taxon>Actinomycetes</taxon>
        <taxon>Mycobacteriales</taxon>
        <taxon>Mycobacteriaceae</taxon>
        <taxon>Mycobacterium</taxon>
    </lineage>
</organism>
<dbReference type="Gene3D" id="3.60.40.10">
    <property type="entry name" value="PPM-type phosphatase domain"/>
    <property type="match status" value="1"/>
</dbReference>
<proteinExistence type="predicted"/>
<gene>
    <name evidence="2" type="ORF">MGALJ_45720</name>
</gene>
<dbReference type="RefSeq" id="WP_163733225.1">
    <property type="nucleotide sequence ID" value="NZ_AP022601.1"/>
</dbReference>
<dbReference type="PANTHER" id="PTHR35801:SF1">
    <property type="entry name" value="PHOSPHOSERINE PHOSPHATASE RSBX"/>
    <property type="match status" value="1"/>
</dbReference>
<protein>
    <submittedName>
        <fullName evidence="2">Stage II sporulation protein E</fullName>
    </submittedName>
</protein>
<dbReference type="SMART" id="SM00331">
    <property type="entry name" value="PP2C_SIG"/>
    <property type="match status" value="1"/>
</dbReference>
<accession>A0A9W4B6G3</accession>
<dbReference type="PANTHER" id="PTHR35801">
    <property type="entry name" value="PHOSPHOSERINE PHOSPHATASE RSBX"/>
    <property type="match status" value="1"/>
</dbReference>
<dbReference type="AlphaFoldDB" id="A0A9W4B6G3"/>
<dbReference type="InterPro" id="IPR001932">
    <property type="entry name" value="PPM-type_phosphatase-like_dom"/>
</dbReference>
<evidence type="ECO:0000313" key="2">
    <source>
        <dbReference type="EMBL" id="BBY94903.1"/>
    </source>
</evidence>
<evidence type="ECO:0000313" key="3">
    <source>
        <dbReference type="Proteomes" id="UP000465785"/>
    </source>
</evidence>
<dbReference type="SUPFAM" id="SSF81606">
    <property type="entry name" value="PP2C-like"/>
    <property type="match status" value="1"/>
</dbReference>
<dbReference type="Pfam" id="PF07228">
    <property type="entry name" value="SpoIIE"/>
    <property type="match status" value="1"/>
</dbReference>
<name>A0A9W4B6G3_9MYCO</name>
<reference evidence="2 3" key="1">
    <citation type="journal article" date="2019" name="Emerg. Microbes Infect.">
        <title>Comprehensive subspecies identification of 175 nontuberculous mycobacteria species based on 7547 genomic profiles.</title>
        <authorList>
            <person name="Matsumoto Y."/>
            <person name="Kinjo T."/>
            <person name="Motooka D."/>
            <person name="Nabeya D."/>
            <person name="Jung N."/>
            <person name="Uechi K."/>
            <person name="Horii T."/>
            <person name="Iida T."/>
            <person name="Fujita J."/>
            <person name="Nakamura S."/>
        </authorList>
    </citation>
    <scope>NUCLEOTIDE SEQUENCE [LARGE SCALE GENOMIC DNA]</scope>
    <source>
        <strain evidence="2 3">JCM 6399</strain>
    </source>
</reference>
<evidence type="ECO:0000259" key="1">
    <source>
        <dbReference type="SMART" id="SM00331"/>
    </source>
</evidence>
<keyword evidence="3" id="KW-1185">Reference proteome</keyword>
<dbReference type="InterPro" id="IPR036457">
    <property type="entry name" value="PPM-type-like_dom_sf"/>
</dbReference>
<feature type="domain" description="PPM-type phosphatase" evidence="1">
    <location>
        <begin position="7"/>
        <end position="203"/>
    </location>
</feature>
<dbReference type="KEGG" id="mgau:MGALJ_45720"/>
<sequence length="207" mass="21618">MFRHGKFGPIEWAAVRRPRPGEVVCGDHPVAFDIGDGAALFGVIDGLGHGEAAAAAAQLAAEVVDQGRADPLDVLMQRCHLALIDTRGVAMTLASIDFDANELSWIGIGNVAADLVAKHPSGIAVRSSALLVGGIVGYRIPQTLTTAQVPISPGDLLVMSSDGIAEQHLDDIDFAAHATTIAEQLVGRYGRETDDALVLAARHRGTS</sequence>
<dbReference type="EMBL" id="AP022601">
    <property type="protein sequence ID" value="BBY94903.1"/>
    <property type="molecule type" value="Genomic_DNA"/>
</dbReference>